<organism evidence="2 3">
    <name type="scientific">Scopulibacillus daqui</name>
    <dbReference type="NCBI Taxonomy" id="1469162"/>
    <lineage>
        <taxon>Bacteria</taxon>
        <taxon>Bacillati</taxon>
        <taxon>Bacillota</taxon>
        <taxon>Bacilli</taxon>
        <taxon>Bacillales</taxon>
        <taxon>Sporolactobacillaceae</taxon>
        <taxon>Scopulibacillus</taxon>
    </lineage>
</organism>
<sequence length="183" mass="20230">MQKTQIRIMTETALMTAISVVLSFIQIRGPWAAGGSISLEMVPLIILSFRRGVKWGMAAGVIYGLINFMFNPYYVHPVQLILDYPLAFGLLGLSGIFILKESETKVLALIKLIAGVTIGCFARFVSHFASAMIFFGSSAPKGQPVALYAFIYNISYIGPSYIIALFVLILMFLTAPLLIRRQR</sequence>
<comment type="caution">
    <text evidence="2">The sequence shown here is derived from an EMBL/GenBank/DDBJ whole genome shotgun (WGS) entry which is preliminary data.</text>
</comment>
<evidence type="ECO:0000256" key="1">
    <source>
        <dbReference type="SAM" id="Phobius"/>
    </source>
</evidence>
<gene>
    <name evidence="2" type="ORF">JOD45_000507</name>
</gene>
<keyword evidence="1" id="KW-1133">Transmembrane helix</keyword>
<evidence type="ECO:0000313" key="3">
    <source>
        <dbReference type="Proteomes" id="UP000808914"/>
    </source>
</evidence>
<dbReference type="EMBL" id="JAFBER010000002">
    <property type="protein sequence ID" value="MBM7644314.1"/>
    <property type="molecule type" value="Genomic_DNA"/>
</dbReference>
<evidence type="ECO:0000313" key="2">
    <source>
        <dbReference type="EMBL" id="MBM7644314.1"/>
    </source>
</evidence>
<dbReference type="Proteomes" id="UP000808914">
    <property type="component" value="Unassembled WGS sequence"/>
</dbReference>
<name>A0ABS2PXU3_9BACL</name>
<protein>
    <submittedName>
        <fullName evidence="2">Thiamine transporter</fullName>
    </submittedName>
</protein>
<dbReference type="Pfam" id="PF09515">
    <property type="entry name" value="Thia_YuaJ"/>
    <property type="match status" value="1"/>
</dbReference>
<proteinExistence type="predicted"/>
<feature type="transmembrane region" description="Helical" evidence="1">
    <location>
        <begin position="81"/>
        <end position="99"/>
    </location>
</feature>
<feature type="transmembrane region" description="Helical" evidence="1">
    <location>
        <begin position="156"/>
        <end position="179"/>
    </location>
</feature>
<keyword evidence="3" id="KW-1185">Reference proteome</keyword>
<reference evidence="2 3" key="1">
    <citation type="submission" date="2021-01" db="EMBL/GenBank/DDBJ databases">
        <title>Genomic Encyclopedia of Type Strains, Phase IV (KMG-IV): sequencing the most valuable type-strain genomes for metagenomic binning, comparative biology and taxonomic classification.</title>
        <authorList>
            <person name="Goeker M."/>
        </authorList>
    </citation>
    <scope>NUCLEOTIDE SEQUENCE [LARGE SCALE GENOMIC DNA]</scope>
    <source>
        <strain evidence="2 3">DSM 28236</strain>
    </source>
</reference>
<dbReference type="NCBIfam" id="TIGR02357">
    <property type="entry name" value="ECF_ThiT_YuaJ"/>
    <property type="match status" value="1"/>
</dbReference>
<keyword evidence="1" id="KW-0472">Membrane</keyword>
<dbReference type="InterPro" id="IPR012651">
    <property type="entry name" value="Thia_Transptr_ThiT"/>
</dbReference>
<dbReference type="Gene3D" id="1.10.1760.20">
    <property type="match status" value="1"/>
</dbReference>
<feature type="transmembrane region" description="Helical" evidence="1">
    <location>
        <begin position="106"/>
        <end position="136"/>
    </location>
</feature>
<dbReference type="RefSeq" id="WP_205002285.1">
    <property type="nucleotide sequence ID" value="NZ_JAFBER010000002.1"/>
</dbReference>
<accession>A0ABS2PXU3</accession>
<feature type="transmembrane region" description="Helical" evidence="1">
    <location>
        <begin position="56"/>
        <end position="75"/>
    </location>
</feature>
<keyword evidence="1" id="KW-0812">Transmembrane</keyword>